<dbReference type="AlphaFoldDB" id="R7WHE4"/>
<keyword evidence="2" id="KW-0560">Oxidoreductase</keyword>
<dbReference type="InterPro" id="IPR046826">
    <property type="entry name" value="PDH_N"/>
</dbReference>
<comment type="similarity">
    <text evidence="1">Belongs to the prephenate/arogenate dehydrogenase family.</text>
</comment>
<evidence type="ECO:0000256" key="1">
    <source>
        <dbReference type="ARBA" id="ARBA00007964"/>
    </source>
</evidence>
<evidence type="ECO:0000313" key="6">
    <source>
        <dbReference type="Proteomes" id="UP000013525"/>
    </source>
</evidence>
<evidence type="ECO:0000313" key="5">
    <source>
        <dbReference type="EMBL" id="EOM74585.1"/>
    </source>
</evidence>
<dbReference type="InterPro" id="IPR036291">
    <property type="entry name" value="NAD(P)-bd_dom_sf"/>
</dbReference>
<dbReference type="Pfam" id="PF02153">
    <property type="entry name" value="PDH_N"/>
    <property type="match status" value="1"/>
</dbReference>
<keyword evidence="6" id="KW-1185">Reference proteome</keyword>
<dbReference type="Proteomes" id="UP000013525">
    <property type="component" value="Unassembled WGS sequence"/>
</dbReference>
<dbReference type="Gene3D" id="3.40.50.720">
    <property type="entry name" value="NAD(P)-binding Rossmann-like Domain"/>
    <property type="match status" value="1"/>
</dbReference>
<sequence length="332" mass="34073">MIVSSTASGLPSPHDPRPPVCVLGLGLIGGSLLRAVGAAGRTAWGHARSAATADAAVADGYDAGTDLADALRRADRERAIVVVAVPAPAVDEAFAAIAEHAPNATVTDVVSVKTAVLAAAREHGLTGRYVGGHPMAGTSESGWGAGFPELFRDAVWVVGTEDDSDPDVWTQVAALAFDCGSVVVPAAAVEHDNAVARISHLPHLLAEALAVTADAGGPLALGLAAGSFRDGTRVAATAPGLVNAMCEGNRDALLVALDDALTLLRDARNTLAQESSTAPLVSAGHTARTRYDERTHTVVEGIVPGSDGWTERMRDAGRRGGRLHRPDEDSFM</sequence>
<dbReference type="eggNOG" id="COG0287">
    <property type="taxonomic scope" value="Bacteria"/>
</dbReference>
<dbReference type="PANTHER" id="PTHR21363:SF0">
    <property type="entry name" value="PREPHENATE DEHYDROGENASE [NADP(+)]"/>
    <property type="match status" value="1"/>
</dbReference>
<dbReference type="PANTHER" id="PTHR21363">
    <property type="entry name" value="PREPHENATE DEHYDROGENASE"/>
    <property type="match status" value="1"/>
</dbReference>
<evidence type="ECO:0000256" key="2">
    <source>
        <dbReference type="ARBA" id="ARBA00023002"/>
    </source>
</evidence>
<feature type="domain" description="Prephenate/arogenate dehydrogenase" evidence="4">
    <location>
        <begin position="18"/>
        <end position="302"/>
    </location>
</feature>
<dbReference type="NCBIfam" id="NF005108">
    <property type="entry name" value="PRK06545.1-6"/>
    <property type="match status" value="1"/>
</dbReference>
<dbReference type="SUPFAM" id="SSF51735">
    <property type="entry name" value="NAD(P)-binding Rossmann-fold domains"/>
    <property type="match status" value="1"/>
</dbReference>
<dbReference type="EMBL" id="APMY01000129">
    <property type="protein sequence ID" value="EOM74585.1"/>
    <property type="molecule type" value="Genomic_DNA"/>
</dbReference>
<dbReference type="Gene3D" id="1.10.3660.10">
    <property type="entry name" value="6-phosphogluconate dehydrogenase C-terminal like domain"/>
    <property type="match status" value="1"/>
</dbReference>
<name>R7WHE4_9NOCA</name>
<organism evidence="5 6">
    <name type="scientific">Rhodococcus rhodnii LMG 5362</name>
    <dbReference type="NCBI Taxonomy" id="1273125"/>
    <lineage>
        <taxon>Bacteria</taxon>
        <taxon>Bacillati</taxon>
        <taxon>Actinomycetota</taxon>
        <taxon>Actinomycetes</taxon>
        <taxon>Mycobacteriales</taxon>
        <taxon>Nocardiaceae</taxon>
        <taxon>Rhodococcus</taxon>
    </lineage>
</organism>
<dbReference type="GO" id="GO:0008977">
    <property type="term" value="F:prephenate dehydrogenase (NAD+) activity"/>
    <property type="evidence" value="ECO:0007669"/>
    <property type="project" value="InterPro"/>
</dbReference>
<dbReference type="GO" id="GO:0006571">
    <property type="term" value="P:tyrosine biosynthetic process"/>
    <property type="evidence" value="ECO:0007669"/>
    <property type="project" value="InterPro"/>
</dbReference>
<proteinExistence type="inferred from homology"/>
<evidence type="ECO:0000259" key="4">
    <source>
        <dbReference type="PROSITE" id="PS51176"/>
    </source>
</evidence>
<dbReference type="InterPro" id="IPR050812">
    <property type="entry name" value="Preph/Arog_dehydrog"/>
</dbReference>
<dbReference type="GO" id="GO:0070403">
    <property type="term" value="F:NAD+ binding"/>
    <property type="evidence" value="ECO:0007669"/>
    <property type="project" value="InterPro"/>
</dbReference>
<evidence type="ECO:0000256" key="3">
    <source>
        <dbReference type="SAM" id="MobiDB-lite"/>
    </source>
</evidence>
<comment type="caution">
    <text evidence="5">The sequence shown here is derived from an EMBL/GenBank/DDBJ whole genome shotgun (WGS) entry which is preliminary data.</text>
</comment>
<dbReference type="InterPro" id="IPR003099">
    <property type="entry name" value="Prephen_DH"/>
</dbReference>
<feature type="region of interest" description="Disordered" evidence="3">
    <location>
        <begin position="309"/>
        <end position="332"/>
    </location>
</feature>
<dbReference type="InterPro" id="IPR046825">
    <property type="entry name" value="PDH_C"/>
</dbReference>
<dbReference type="GO" id="GO:0004665">
    <property type="term" value="F:prephenate dehydrogenase (NADP+) activity"/>
    <property type="evidence" value="ECO:0007669"/>
    <property type="project" value="InterPro"/>
</dbReference>
<gene>
    <name evidence="5" type="ORF">Rrhod_4058</name>
</gene>
<dbReference type="SUPFAM" id="SSF48179">
    <property type="entry name" value="6-phosphogluconate dehydrogenase C-terminal domain-like"/>
    <property type="match status" value="1"/>
</dbReference>
<reference evidence="5 6" key="1">
    <citation type="journal article" date="2013" name="Genome Announc.">
        <title>Draft Genome Sequence of Rhodococcus rhodnii Strain LMG5362, a Symbiont of Rhodnius prolixus (Hemiptera, Reduviidae, Triatominae), the Principle Vector of Trypanosoma cruzi.</title>
        <authorList>
            <person name="Pachebat J.A."/>
            <person name="van Keulen G."/>
            <person name="Whitten M.M."/>
            <person name="Girdwood S."/>
            <person name="Del Sol R."/>
            <person name="Dyson P.J."/>
            <person name="Facey P.D."/>
        </authorList>
    </citation>
    <scope>NUCLEOTIDE SEQUENCE [LARGE SCALE GENOMIC DNA]</scope>
    <source>
        <strain evidence="5 6">LMG 5362</strain>
    </source>
</reference>
<dbReference type="Pfam" id="PF20463">
    <property type="entry name" value="PDH_C"/>
    <property type="match status" value="1"/>
</dbReference>
<dbReference type="InterPro" id="IPR008927">
    <property type="entry name" value="6-PGluconate_DH-like_C_sf"/>
</dbReference>
<dbReference type="PATRIC" id="fig|1273125.3.peg.3858"/>
<accession>R7WHE4</accession>
<protein>
    <submittedName>
        <fullName evidence="5">Secreted prephenate dehydrogenase</fullName>
    </submittedName>
</protein>
<dbReference type="PROSITE" id="PS51176">
    <property type="entry name" value="PDH_ADH"/>
    <property type="match status" value="1"/>
</dbReference>